<keyword evidence="8 15" id="KW-0028">Amino-acid biosynthesis</keyword>
<proteinExistence type="inferred from homology"/>
<comment type="function">
    <text evidence="14 15">Catalyzes the condensation of ATP and 5-phosphoribose 1-diphosphate to form N'-(5'-phosphoribosyl)-ATP (PR-ATP). Has a crucial role in the pathway because the rate of histidine biosynthesis seems to be controlled primarily by regulation of HisG enzymatic activity.</text>
</comment>
<evidence type="ECO:0000256" key="8">
    <source>
        <dbReference type="ARBA" id="ARBA00022605"/>
    </source>
</evidence>
<evidence type="ECO:0000256" key="14">
    <source>
        <dbReference type="ARBA" id="ARBA00024861"/>
    </source>
</evidence>
<comment type="pathway">
    <text evidence="3 15">Amino-acid biosynthesis; L-histidine biosynthesis; L-histidine from 5-phospho-alpha-D-ribose 1-diphosphate: step 1/9.</text>
</comment>
<dbReference type="GO" id="GO:0000105">
    <property type="term" value="P:L-histidine biosynthetic process"/>
    <property type="evidence" value="ECO:0007669"/>
    <property type="project" value="UniProtKB-UniRule"/>
</dbReference>
<evidence type="ECO:0000256" key="1">
    <source>
        <dbReference type="ARBA" id="ARBA00000915"/>
    </source>
</evidence>
<dbReference type="InterPro" id="IPR024893">
    <property type="entry name" value="ATP_PRibTrfase_HisG_short"/>
</dbReference>
<comment type="domain">
    <text evidence="15">Lacks the C-terminal regulatory region which is replaced by HisZ.</text>
</comment>
<evidence type="ECO:0000256" key="10">
    <source>
        <dbReference type="ARBA" id="ARBA00022679"/>
    </source>
</evidence>
<dbReference type="PANTHER" id="PTHR21403:SF8">
    <property type="entry name" value="ATP PHOSPHORIBOSYLTRANSFERASE"/>
    <property type="match status" value="1"/>
</dbReference>
<dbReference type="SUPFAM" id="SSF55681">
    <property type="entry name" value="Class II aaRS and biotin synthetases"/>
    <property type="match status" value="1"/>
</dbReference>
<accession>A0A291T9N9</accession>
<dbReference type="PROSITE" id="PS01316">
    <property type="entry name" value="ATP_P_PHORIBOSYLTR"/>
    <property type="match status" value="1"/>
</dbReference>
<evidence type="ECO:0000256" key="5">
    <source>
        <dbReference type="ARBA" id="ARBA00011946"/>
    </source>
</evidence>
<dbReference type="HAMAP" id="MF_01018">
    <property type="entry name" value="HisG_Short"/>
    <property type="match status" value="1"/>
</dbReference>
<dbReference type="NCBIfam" id="TIGR00070">
    <property type="entry name" value="hisG"/>
    <property type="match status" value="1"/>
</dbReference>
<dbReference type="GO" id="GO:0005737">
    <property type="term" value="C:cytoplasm"/>
    <property type="evidence" value="ECO:0007669"/>
    <property type="project" value="UniProtKB-SubCell"/>
</dbReference>
<comment type="subcellular location">
    <subcellularLocation>
        <location evidence="2 15">Cytoplasm</location>
    </subcellularLocation>
</comment>
<dbReference type="Pfam" id="PF13393">
    <property type="entry name" value="tRNA-synt_His"/>
    <property type="match status" value="1"/>
</dbReference>
<dbReference type="RefSeq" id="WP_098923420.1">
    <property type="nucleotide sequence ID" value="NZ_CP023819.1"/>
</dbReference>
<evidence type="ECO:0000256" key="3">
    <source>
        <dbReference type="ARBA" id="ARBA00004667"/>
    </source>
</evidence>
<dbReference type="Pfam" id="PF01634">
    <property type="entry name" value="HisG"/>
    <property type="match status" value="1"/>
</dbReference>
<dbReference type="InterPro" id="IPR018198">
    <property type="entry name" value="ATP_PRibTrfase_CS"/>
</dbReference>
<evidence type="ECO:0000256" key="4">
    <source>
        <dbReference type="ARBA" id="ARBA00009489"/>
    </source>
</evidence>
<dbReference type="InterPro" id="IPR041715">
    <property type="entry name" value="HisRS-like_core"/>
</dbReference>
<evidence type="ECO:0000256" key="7">
    <source>
        <dbReference type="ARBA" id="ARBA00022490"/>
    </source>
</evidence>
<evidence type="ECO:0000256" key="13">
    <source>
        <dbReference type="ARBA" id="ARBA00023102"/>
    </source>
</evidence>
<dbReference type="PANTHER" id="PTHR21403">
    <property type="entry name" value="ATP PHOSPHORIBOSYLTRANSFERASE ATP-PRTASE"/>
    <property type="match status" value="1"/>
</dbReference>
<evidence type="ECO:0000256" key="12">
    <source>
        <dbReference type="ARBA" id="ARBA00022840"/>
    </source>
</evidence>
<comment type="similarity">
    <text evidence="4 15">Belongs to the ATP phosphoribosyltransferase family. Short subfamily.</text>
</comment>
<keyword evidence="11 15" id="KW-0547">Nucleotide-binding</keyword>
<comment type="subunit">
    <text evidence="15">Heteromultimer composed of HisG and HisZ subunits.</text>
</comment>
<dbReference type="CDD" id="cd13595">
    <property type="entry name" value="PBP2_HisGs"/>
    <property type="match status" value="1"/>
</dbReference>
<sequence length="530" mass="57977">MEFSLDSLQPKERASFALRALYEAAGCRKYHMGRFEEYGLYQENRSFLSSEQVITFTDLDGRLLALKPDVTLSIAKTAQPAPGETLRYYYHENVYRPSAESHTFQEISQMGLEMLGAVGEAQVQQAVRLAAQSLAQLGAAWVLEVSHMGYLFGLFDALGVPENARPGLLEKLREKNAHELRRAAQAAGLDAAGADALTGLLELSGSCEETLAKAESACRNGRMRAAAAELRALAKTLEASGGAVRLDLSLAGEMEYYNGLVFQGYLQGLPRPLLKGGRYDLLMQKFTPGAGAIGFAVYLDELDRLSAPTSPVQRNSTDRVMLNVALPKGRLGDRMYDLLARIGYGCTEDYNATRKLVVENPAAGIRYFLVKPSDVAIYVEHGAADVGIVGKDILTEASADVYELLDTGLGRCRMCVAAPADYKDDPSRPVRVATKFVNIAKSYYASIGRDIDIIKLNGSIELAPILGLSDVIVDIVETGTTLRENGLRVVTEFMPISARFIANKASYQFKHNEMDAMLEALRKTLQEETK</sequence>
<keyword evidence="10 15" id="KW-0808">Transferase</keyword>
<evidence type="ECO:0000256" key="11">
    <source>
        <dbReference type="ARBA" id="ARBA00022741"/>
    </source>
</evidence>
<dbReference type="InterPro" id="IPR013820">
    <property type="entry name" value="ATP_PRibTrfase_cat"/>
</dbReference>
<feature type="domain" description="ATP phosphoribosyltransferase catalytic" evidence="16">
    <location>
        <begin position="371"/>
        <end position="522"/>
    </location>
</feature>
<keyword evidence="7 15" id="KW-0963">Cytoplasm</keyword>
<keyword evidence="12 15" id="KW-0067">ATP-binding</keyword>
<dbReference type="GO" id="GO:0140096">
    <property type="term" value="F:catalytic activity, acting on a protein"/>
    <property type="evidence" value="ECO:0007669"/>
    <property type="project" value="UniProtKB-ARBA"/>
</dbReference>
<dbReference type="Gene3D" id="3.40.190.10">
    <property type="entry name" value="Periplasmic binding protein-like II"/>
    <property type="match status" value="2"/>
</dbReference>
<dbReference type="Gene3D" id="3.30.930.10">
    <property type="entry name" value="Bira Bifunctional Protein, Domain 2"/>
    <property type="match status" value="1"/>
</dbReference>
<evidence type="ECO:0000256" key="9">
    <source>
        <dbReference type="ARBA" id="ARBA00022676"/>
    </source>
</evidence>
<evidence type="ECO:0000259" key="17">
    <source>
        <dbReference type="Pfam" id="PF13393"/>
    </source>
</evidence>
<dbReference type="Proteomes" id="UP000223709">
    <property type="component" value="Chromosome"/>
</dbReference>
<evidence type="ECO:0000259" key="16">
    <source>
        <dbReference type="Pfam" id="PF01634"/>
    </source>
</evidence>
<evidence type="ECO:0000313" key="18">
    <source>
        <dbReference type="EMBL" id="ATL89849.1"/>
    </source>
</evidence>
<keyword evidence="9 15" id="KW-0328">Glycosyltransferase</keyword>
<dbReference type="EC" id="2.4.2.17" evidence="5 15"/>
<dbReference type="InterPro" id="IPR045864">
    <property type="entry name" value="aa-tRNA-synth_II/BPL/LPL"/>
</dbReference>
<gene>
    <name evidence="15" type="primary">hisG</name>
    <name evidence="18" type="ORF">CRH10_05855</name>
</gene>
<reference evidence="18 19" key="1">
    <citation type="submission" date="2017-10" db="EMBL/GenBank/DDBJ databases">
        <title>Complete Genome Sequence of Faecalibacterium prausnitzii isolated from the gut of healthy adult Indian.</title>
        <authorList>
            <person name="Bag S."/>
            <person name="Ghosh T.S."/>
            <person name="Das B."/>
        </authorList>
    </citation>
    <scope>NUCLEOTIDE SEQUENCE [LARGE SCALE GENOMIC DNA]</scope>
    <source>
        <strain evidence="18 19">Indica</strain>
    </source>
</reference>
<evidence type="ECO:0000256" key="15">
    <source>
        <dbReference type="HAMAP-Rule" id="MF_01018"/>
    </source>
</evidence>
<feature type="domain" description="Class II Histidinyl-tRNA synthetase (HisRS)-like catalytic core" evidence="17">
    <location>
        <begin position="48"/>
        <end position="302"/>
    </location>
</feature>
<dbReference type="FunFam" id="3.40.190.10:FF:000008">
    <property type="entry name" value="ATP phosphoribosyltransferase"/>
    <property type="match status" value="1"/>
</dbReference>
<dbReference type="GO" id="GO:0003879">
    <property type="term" value="F:ATP phosphoribosyltransferase activity"/>
    <property type="evidence" value="ECO:0007669"/>
    <property type="project" value="UniProtKB-UniRule"/>
</dbReference>
<dbReference type="UniPathway" id="UPA00031">
    <property type="reaction ID" value="UER00006"/>
</dbReference>
<organism evidence="18 19">
    <name type="scientific">Faecalibacterium prausnitzii</name>
    <dbReference type="NCBI Taxonomy" id="853"/>
    <lineage>
        <taxon>Bacteria</taxon>
        <taxon>Bacillati</taxon>
        <taxon>Bacillota</taxon>
        <taxon>Clostridia</taxon>
        <taxon>Eubacteriales</taxon>
        <taxon>Oscillospiraceae</taxon>
        <taxon>Faecalibacterium</taxon>
    </lineage>
</organism>
<evidence type="ECO:0000313" key="19">
    <source>
        <dbReference type="Proteomes" id="UP000223709"/>
    </source>
</evidence>
<dbReference type="GO" id="GO:0005524">
    <property type="term" value="F:ATP binding"/>
    <property type="evidence" value="ECO:0007669"/>
    <property type="project" value="UniProtKB-KW"/>
</dbReference>
<name>A0A291T9N9_9FIRM</name>
<evidence type="ECO:0000256" key="2">
    <source>
        <dbReference type="ARBA" id="ARBA00004496"/>
    </source>
</evidence>
<evidence type="ECO:0000256" key="6">
    <source>
        <dbReference type="ARBA" id="ARBA00020998"/>
    </source>
</evidence>
<protein>
    <recommendedName>
        <fullName evidence="6 15">ATP phosphoribosyltransferase</fullName>
        <shortName evidence="15">ATP-PRT</shortName>
        <shortName evidence="15">ATP-PRTase</shortName>
        <ecNumber evidence="5 15">2.4.2.17</ecNumber>
    </recommendedName>
</protein>
<dbReference type="EMBL" id="CP023819">
    <property type="protein sequence ID" value="ATL89849.1"/>
    <property type="molecule type" value="Genomic_DNA"/>
</dbReference>
<keyword evidence="13 15" id="KW-0368">Histidine biosynthesis</keyword>
<dbReference type="InterPro" id="IPR001348">
    <property type="entry name" value="ATP_PRibTrfase_HisG"/>
</dbReference>
<dbReference type="SUPFAM" id="SSF53850">
    <property type="entry name" value="Periplasmic binding protein-like II"/>
    <property type="match status" value="1"/>
</dbReference>
<dbReference type="AlphaFoldDB" id="A0A291T9N9"/>
<comment type="catalytic activity">
    <reaction evidence="1 15">
        <text>1-(5-phospho-beta-D-ribosyl)-ATP + diphosphate = 5-phospho-alpha-D-ribose 1-diphosphate + ATP</text>
        <dbReference type="Rhea" id="RHEA:18473"/>
        <dbReference type="ChEBI" id="CHEBI:30616"/>
        <dbReference type="ChEBI" id="CHEBI:33019"/>
        <dbReference type="ChEBI" id="CHEBI:58017"/>
        <dbReference type="ChEBI" id="CHEBI:73183"/>
        <dbReference type="EC" id="2.4.2.17"/>
    </reaction>
</comment>